<comment type="caution">
    <text evidence="2">The sequence shown here is derived from an EMBL/GenBank/DDBJ whole genome shotgun (WGS) entry which is preliminary data.</text>
</comment>
<dbReference type="SUPFAM" id="SSF52980">
    <property type="entry name" value="Restriction endonuclease-like"/>
    <property type="match status" value="1"/>
</dbReference>
<dbReference type="GO" id="GO:0009307">
    <property type="term" value="P:DNA restriction-modification system"/>
    <property type="evidence" value="ECO:0007669"/>
    <property type="project" value="InterPro"/>
</dbReference>
<dbReference type="Gene3D" id="3.40.1350.10">
    <property type="match status" value="1"/>
</dbReference>
<keyword evidence="3" id="KW-1185">Reference proteome</keyword>
<feature type="domain" description="Restriction endonuclease type IV Mrr" evidence="1">
    <location>
        <begin position="20"/>
        <end position="124"/>
    </location>
</feature>
<evidence type="ECO:0000259" key="1">
    <source>
        <dbReference type="Pfam" id="PF04471"/>
    </source>
</evidence>
<dbReference type="PANTHER" id="PTHR30015">
    <property type="entry name" value="MRR RESTRICTION SYSTEM PROTEIN"/>
    <property type="match status" value="1"/>
</dbReference>
<keyword evidence="2" id="KW-0255">Endonuclease</keyword>
<dbReference type="Proteomes" id="UP000053462">
    <property type="component" value="Unassembled WGS sequence"/>
</dbReference>
<dbReference type="InterPro" id="IPR011856">
    <property type="entry name" value="tRNA_endonuc-like_dom_sf"/>
</dbReference>
<keyword evidence="2" id="KW-0378">Hydrolase</keyword>
<dbReference type="OrthoDB" id="95588at2157"/>
<reference evidence="2 3" key="1">
    <citation type="submission" date="2015-10" db="EMBL/GenBank/DDBJ databases">
        <title>Draft genome sequence of Thermococcus celericrescens strain DSM 17994.</title>
        <authorList>
            <person name="Hong S.-J."/>
            <person name="Park C.-E."/>
            <person name="Shin J.-H."/>
        </authorList>
    </citation>
    <scope>NUCLEOTIDE SEQUENCE [LARGE SCALE GENOMIC DNA]</scope>
    <source>
        <strain evidence="2 3">DSM 17994</strain>
    </source>
</reference>
<sequence>MPWTADLIRLAPRETLVGDVIELLKRMGFRDYERVAGRKEWGIDVVAIRDDPIAGIEKVVLAIHPKGLASSRDVNVFADLVNKYKADKGILISPAGFTKDAKVLISREHRGRVVPWDGEKLASLFNNYRMEPPADLVEQLKAETEAGEEKGPLEEFELDAPLLHDFSPEAVLRKVASFAASKYPVKPEEVKLESIAVSLSSAYIFSWSVEGDGEKDRAVVFSEDRIVLRATQDKNLSVPVTKALLNDGSIIHATEREVEVPLSPSEAVFVLKAVAAKELGVPEGRVTIHERKKVYVPKEARLEVRAGENLAGARVDLERGEVTFEMNPLPGDYFVERVRDIVWKQTGEEISEYELKRTNGKVKISGKTGRFSFEAQFNGYTGRLLGMEVLMSDDALSELLRNAYPQGRIINLEKGKKAAIADILLDAGVVVVSVDLTDGSYEEARRLPSPEDAFENARTVIEGNFPLRGLVMESYRVLEHKYLELVLESADGKAIVKVDGSTGDVLDYLVEVTPDRAKEIVSEKYPDFEIKSVEGTETEYTVTAENDRHMVTVRISRDGKLIEEADRVLRRDLAERMAAEAAKEIDEEAVVRSVTLNENWEVEFAGRTKVGRFVLHRTTGEVLKSDVRFTEMAIKESYLAHVREKYKEERPAVERLVLYEERGYVHIKVAGKETLYYARIDTRTGKIISEDRAPTRGITAKLKQLQLDSRYK</sequence>
<dbReference type="Pfam" id="PF04471">
    <property type="entry name" value="Mrr_cat"/>
    <property type="match status" value="1"/>
</dbReference>
<organism evidence="2 3">
    <name type="scientific">Thermococcus celericrescens</name>
    <dbReference type="NCBI Taxonomy" id="227598"/>
    <lineage>
        <taxon>Archaea</taxon>
        <taxon>Methanobacteriati</taxon>
        <taxon>Methanobacteriota</taxon>
        <taxon>Thermococci</taxon>
        <taxon>Thermococcales</taxon>
        <taxon>Thermococcaceae</taxon>
        <taxon>Thermococcus</taxon>
    </lineage>
</organism>
<evidence type="ECO:0000313" key="3">
    <source>
        <dbReference type="Proteomes" id="UP000053462"/>
    </source>
</evidence>
<dbReference type="AlphaFoldDB" id="A0A100XXG6"/>
<dbReference type="EMBL" id="LLYW01000026">
    <property type="protein sequence ID" value="KUH33002.1"/>
    <property type="molecule type" value="Genomic_DNA"/>
</dbReference>
<keyword evidence="2" id="KW-0540">Nuclease</keyword>
<proteinExistence type="predicted"/>
<gene>
    <name evidence="2" type="ORF">APY94_07720</name>
</gene>
<protein>
    <submittedName>
        <fullName evidence="2">Restriction endonuclease</fullName>
    </submittedName>
</protein>
<dbReference type="RefSeq" id="WP_058939085.1">
    <property type="nucleotide sequence ID" value="NZ_LLYW01000026.1"/>
</dbReference>
<evidence type="ECO:0000313" key="2">
    <source>
        <dbReference type="EMBL" id="KUH33002.1"/>
    </source>
</evidence>
<dbReference type="InterPro" id="IPR011335">
    <property type="entry name" value="Restrct_endonuc-II-like"/>
</dbReference>
<dbReference type="InterPro" id="IPR052906">
    <property type="entry name" value="Type_IV_Methyl-Rstrct_Enzyme"/>
</dbReference>
<dbReference type="PANTHER" id="PTHR30015:SF7">
    <property type="entry name" value="TYPE IV METHYL-DIRECTED RESTRICTION ENZYME ECOKMRR"/>
    <property type="match status" value="1"/>
</dbReference>
<dbReference type="GO" id="GO:0015666">
    <property type="term" value="F:restriction endodeoxyribonuclease activity"/>
    <property type="evidence" value="ECO:0007669"/>
    <property type="project" value="TreeGrafter"/>
</dbReference>
<dbReference type="GO" id="GO:0003677">
    <property type="term" value="F:DNA binding"/>
    <property type="evidence" value="ECO:0007669"/>
    <property type="project" value="InterPro"/>
</dbReference>
<name>A0A100XXG6_9EURY</name>
<accession>A0A100XXG6</accession>
<dbReference type="InterPro" id="IPR007560">
    <property type="entry name" value="Restrct_endonuc_IV_Mrr"/>
</dbReference>